<dbReference type="GO" id="GO:0016787">
    <property type="term" value="F:hydrolase activity"/>
    <property type="evidence" value="ECO:0007669"/>
    <property type="project" value="UniProtKB-KW"/>
</dbReference>
<name>A0ABR7NQD4_9FIRM</name>
<dbReference type="EMBL" id="JACRTJ010000008">
    <property type="protein sequence ID" value="MBC8598322.1"/>
    <property type="molecule type" value="Genomic_DNA"/>
</dbReference>
<evidence type="ECO:0000313" key="1">
    <source>
        <dbReference type="EMBL" id="MBC8598322.1"/>
    </source>
</evidence>
<organism evidence="1 2">
    <name type="scientific">Enterocloster hominis</name>
    <name type="common">ex Liu et al. 2021</name>
    <dbReference type="NCBI Taxonomy" id="2763663"/>
    <lineage>
        <taxon>Bacteria</taxon>
        <taxon>Bacillati</taxon>
        <taxon>Bacillota</taxon>
        <taxon>Clostridia</taxon>
        <taxon>Lachnospirales</taxon>
        <taxon>Lachnospiraceae</taxon>
        <taxon>Enterocloster</taxon>
    </lineage>
</organism>
<reference evidence="1 2" key="1">
    <citation type="submission" date="2020-08" db="EMBL/GenBank/DDBJ databases">
        <title>Genome public.</title>
        <authorList>
            <person name="Liu C."/>
            <person name="Sun Q."/>
        </authorList>
    </citation>
    <scope>NUCLEOTIDE SEQUENCE [LARGE SCALE GENOMIC DNA]</scope>
    <source>
        <strain evidence="1 2">BX10</strain>
    </source>
</reference>
<keyword evidence="1" id="KW-0378">Hydrolase</keyword>
<dbReference type="Pfam" id="PF14196">
    <property type="entry name" value="ATC_hydrolase"/>
    <property type="match status" value="1"/>
</dbReference>
<sequence length="288" mass="32782">MNNLEEIKFQNKFDYFAKMYGFIARSMMEAGGKRGERAVREAVIRYGRDLGEGIRKAYLELGKKTNLHTLFQMEPCCGTDPRFKRNIIKDTEEVQLQEVYHCPLAEVWKREDCTEAGRCYCEELAHSLLDAYTDGRGQANVSNSMTCDRDFFCRFAFYLRPANMDEDQKEQCFGNRGEESGRSGQYPVEDRFLLLYGHLAAAAEEFLGQDGLAALADGLDQFLEDAVKTLKKEAEHTGSALDDSFVSLYFPVEIPGQTQECREESSGAAAFRLLESRLVSRLRKKLCL</sequence>
<protein>
    <submittedName>
        <fullName evidence="1">L-2-amino-thiazoline-4-carboxylic acid hydrolase</fullName>
    </submittedName>
</protein>
<accession>A0ABR7NQD4</accession>
<dbReference type="RefSeq" id="WP_262426988.1">
    <property type="nucleotide sequence ID" value="NZ_JACRTJ010000008.1"/>
</dbReference>
<proteinExistence type="predicted"/>
<dbReference type="Proteomes" id="UP000647491">
    <property type="component" value="Unassembled WGS sequence"/>
</dbReference>
<gene>
    <name evidence="1" type="ORF">H8708_03605</name>
</gene>
<comment type="caution">
    <text evidence="1">The sequence shown here is derived from an EMBL/GenBank/DDBJ whole genome shotgun (WGS) entry which is preliminary data.</text>
</comment>
<evidence type="ECO:0000313" key="2">
    <source>
        <dbReference type="Proteomes" id="UP000647491"/>
    </source>
</evidence>
<dbReference type="InterPro" id="IPR026002">
    <property type="entry name" value="ATC_hydrolase-like"/>
</dbReference>
<keyword evidence="2" id="KW-1185">Reference proteome</keyword>